<dbReference type="GO" id="GO:0005576">
    <property type="term" value="C:extracellular region"/>
    <property type="evidence" value="ECO:0007669"/>
    <property type="project" value="TreeGrafter"/>
</dbReference>
<organism evidence="12 13">
    <name type="scientific">Trichostrongylus colubriformis</name>
    <name type="common">Black scour worm</name>
    <dbReference type="NCBI Taxonomy" id="6319"/>
    <lineage>
        <taxon>Eukaryota</taxon>
        <taxon>Metazoa</taxon>
        <taxon>Ecdysozoa</taxon>
        <taxon>Nematoda</taxon>
        <taxon>Chromadorea</taxon>
        <taxon>Rhabditida</taxon>
        <taxon>Rhabditina</taxon>
        <taxon>Rhabditomorpha</taxon>
        <taxon>Strongyloidea</taxon>
        <taxon>Trichostrongylidae</taxon>
        <taxon>Trichostrongylus</taxon>
    </lineage>
</organism>
<dbReference type="GO" id="GO:0016477">
    <property type="term" value="P:cell migration"/>
    <property type="evidence" value="ECO:0007669"/>
    <property type="project" value="TreeGrafter"/>
</dbReference>
<dbReference type="PANTHER" id="PTHR10822">
    <property type="entry name" value="GLYPICAN"/>
    <property type="match status" value="1"/>
</dbReference>
<feature type="non-terminal residue" evidence="12">
    <location>
        <position position="414"/>
    </location>
</feature>
<dbReference type="GO" id="GO:0098552">
    <property type="term" value="C:side of membrane"/>
    <property type="evidence" value="ECO:0007669"/>
    <property type="project" value="UniProtKB-KW"/>
</dbReference>
<evidence type="ECO:0000256" key="8">
    <source>
        <dbReference type="ARBA" id="ARBA00023180"/>
    </source>
</evidence>
<dbReference type="PANTHER" id="PTHR10822:SF29">
    <property type="entry name" value="DIVISION ABNORMALLY DELAYED PROTEIN"/>
    <property type="match status" value="1"/>
</dbReference>
<keyword evidence="6" id="KW-0654">Proteoglycan</keyword>
<keyword evidence="5" id="KW-0732">Signal</keyword>
<comment type="subcellular location">
    <subcellularLocation>
        <location evidence="1">Cell membrane</location>
        <topology evidence="1">Lipid-anchor</topology>
        <topology evidence="1">GPI-anchor</topology>
    </subcellularLocation>
</comment>
<dbReference type="GO" id="GO:1905475">
    <property type="term" value="P:regulation of protein localization to membrane"/>
    <property type="evidence" value="ECO:0007669"/>
    <property type="project" value="TreeGrafter"/>
</dbReference>
<evidence type="ECO:0000256" key="1">
    <source>
        <dbReference type="ARBA" id="ARBA00004609"/>
    </source>
</evidence>
<keyword evidence="9" id="KW-0357">Heparan sulfate</keyword>
<evidence type="ECO:0000313" key="13">
    <source>
        <dbReference type="Proteomes" id="UP001331761"/>
    </source>
</evidence>
<evidence type="ECO:0000256" key="2">
    <source>
        <dbReference type="ARBA" id="ARBA00010260"/>
    </source>
</evidence>
<evidence type="ECO:0000256" key="9">
    <source>
        <dbReference type="ARBA" id="ARBA00023207"/>
    </source>
</evidence>
<keyword evidence="13" id="KW-1185">Reference proteome</keyword>
<accession>A0AAN8FBK9</accession>
<dbReference type="AlphaFoldDB" id="A0AAN8FBK9"/>
<dbReference type="InterPro" id="IPR001863">
    <property type="entry name" value="Glypican"/>
</dbReference>
<evidence type="ECO:0000256" key="5">
    <source>
        <dbReference type="ARBA" id="ARBA00022729"/>
    </source>
</evidence>
<dbReference type="GO" id="GO:0005886">
    <property type="term" value="C:plasma membrane"/>
    <property type="evidence" value="ECO:0007669"/>
    <property type="project" value="UniProtKB-SubCell"/>
</dbReference>
<reference evidence="12 13" key="1">
    <citation type="submission" date="2019-10" db="EMBL/GenBank/DDBJ databases">
        <title>Assembly and Annotation for the nematode Trichostrongylus colubriformis.</title>
        <authorList>
            <person name="Martin J."/>
        </authorList>
    </citation>
    <scope>NUCLEOTIDE SEQUENCE [LARGE SCALE GENOMIC DNA]</scope>
    <source>
        <strain evidence="12">G859</strain>
        <tissue evidence="12">Whole worm</tissue>
    </source>
</reference>
<evidence type="ECO:0000313" key="12">
    <source>
        <dbReference type="EMBL" id="KAK5971037.1"/>
    </source>
</evidence>
<evidence type="ECO:0000256" key="4">
    <source>
        <dbReference type="ARBA" id="ARBA00022622"/>
    </source>
</evidence>
<keyword evidence="4" id="KW-0336">GPI-anchor</keyword>
<name>A0AAN8FBK9_TRICO</name>
<keyword evidence="3" id="KW-1003">Cell membrane</keyword>
<evidence type="ECO:0000256" key="3">
    <source>
        <dbReference type="ARBA" id="ARBA00022475"/>
    </source>
</evidence>
<dbReference type="GO" id="GO:0090263">
    <property type="term" value="P:positive regulation of canonical Wnt signaling pathway"/>
    <property type="evidence" value="ECO:0007669"/>
    <property type="project" value="TreeGrafter"/>
</dbReference>
<sequence length="414" mass="46783">MSCEMLKKSHYDYSTLLKKGAATGLKICTGKNACCTKSIEDEILESAEKLFKAQLEDKQLVLRQLINSNLNSFRTFFYNSLNACHEHLDALFDHTYGSFYKSNSQIFDTFFNRLRAFSSPFSDAKVSQITDRLFEEMFVIMFQLMNPMHTVSASQRRCMIEGMEEIAPFGDVPKKITVHMEKSLTFWKHFVTGLDKIHNIFDGFMNVSVSKECRINLAKMWDCSLCSGEPQSKPCPGLCSNVMKGCLADWAEVDQQWNAVIDAMLKLTARLRGPQNLHQALQPLPVQLSEAVMEMQERSVTVSNKVIARCYTLEDLIREPRHLASFSRFEARHRRDVAMRGITERAENYGKVLNSLMNAFSERLSGLRGWFTELPKAFCSDAGLVAPEGEICWNGSASASYTKKIAGDGLASQG</sequence>
<gene>
    <name evidence="12" type="ORF">GCK32_013406</name>
</gene>
<keyword evidence="10" id="KW-0449">Lipoprotein</keyword>
<evidence type="ECO:0000256" key="6">
    <source>
        <dbReference type="ARBA" id="ARBA00022974"/>
    </source>
</evidence>
<proteinExistence type="inferred from homology"/>
<dbReference type="EMBL" id="WIXE01018320">
    <property type="protein sequence ID" value="KAK5971037.1"/>
    <property type="molecule type" value="Genomic_DNA"/>
</dbReference>
<dbReference type="GO" id="GO:0009986">
    <property type="term" value="C:cell surface"/>
    <property type="evidence" value="ECO:0007669"/>
    <property type="project" value="TreeGrafter"/>
</dbReference>
<keyword evidence="7" id="KW-0472">Membrane</keyword>
<dbReference type="Proteomes" id="UP001331761">
    <property type="component" value="Unassembled WGS sequence"/>
</dbReference>
<evidence type="ECO:0000256" key="7">
    <source>
        <dbReference type="ARBA" id="ARBA00023136"/>
    </source>
</evidence>
<comment type="similarity">
    <text evidence="2 11">Belongs to the glypican family.</text>
</comment>
<comment type="caution">
    <text evidence="12">The sequence shown here is derived from an EMBL/GenBank/DDBJ whole genome shotgun (WGS) entry which is preliminary data.</text>
</comment>
<keyword evidence="8" id="KW-0325">Glycoprotein</keyword>
<protein>
    <submittedName>
        <fullName evidence="12">Glypican</fullName>
    </submittedName>
</protein>
<evidence type="ECO:0000256" key="11">
    <source>
        <dbReference type="RuleBase" id="RU003518"/>
    </source>
</evidence>
<evidence type="ECO:0000256" key="10">
    <source>
        <dbReference type="ARBA" id="ARBA00023288"/>
    </source>
</evidence>
<dbReference type="Pfam" id="PF01153">
    <property type="entry name" value="Glypican"/>
    <property type="match status" value="1"/>
</dbReference>